<keyword evidence="3" id="KW-1185">Reference proteome</keyword>
<dbReference type="InterPro" id="IPR029526">
    <property type="entry name" value="PGBD"/>
</dbReference>
<evidence type="ECO:0000313" key="3">
    <source>
        <dbReference type="Proteomes" id="UP000252139"/>
    </source>
</evidence>
<dbReference type="STRING" id="86630.A0A367KD17"/>
<accession>A0A367KD17</accession>
<feature type="domain" description="PiggyBac transposable element-derived protein" evidence="1">
    <location>
        <begin position="477"/>
        <end position="542"/>
    </location>
</feature>
<dbReference type="Pfam" id="PF13843">
    <property type="entry name" value="DDE_Tnp_1_7"/>
    <property type="match status" value="1"/>
</dbReference>
<reference evidence="2 3" key="1">
    <citation type="journal article" date="2018" name="G3 (Bethesda)">
        <title>Phylogenetic and Phylogenomic Definition of Rhizopus Species.</title>
        <authorList>
            <person name="Gryganskyi A.P."/>
            <person name="Golan J."/>
            <person name="Dolatabadi S."/>
            <person name="Mondo S."/>
            <person name="Robb S."/>
            <person name="Idnurm A."/>
            <person name="Muszewska A."/>
            <person name="Steczkiewicz K."/>
            <person name="Masonjones S."/>
            <person name="Liao H.L."/>
            <person name="Gajdeczka M.T."/>
            <person name="Anike F."/>
            <person name="Vuek A."/>
            <person name="Anishchenko I.M."/>
            <person name="Voigt K."/>
            <person name="de Hoog G.S."/>
            <person name="Smith M.E."/>
            <person name="Heitman J."/>
            <person name="Vilgalys R."/>
            <person name="Stajich J.E."/>
        </authorList>
    </citation>
    <scope>NUCLEOTIDE SEQUENCE [LARGE SCALE GENOMIC DNA]</scope>
    <source>
        <strain evidence="2 3">CBS 357.93</strain>
    </source>
</reference>
<comment type="caution">
    <text evidence="2">The sequence shown here is derived from an EMBL/GenBank/DDBJ whole genome shotgun (WGS) entry which is preliminary data.</text>
</comment>
<sequence length="546" mass="62029">MDAYQPYSFFLNVQEEDGVLVGDLKISVGIIIKREALRLHPDYNQLKYDERDIVDCLTVKTFSLGLNPVLDLSNLDGSQEKLFDSKIWKVLREKYDQAFHDNAQVVSKDEGKLEEIEKFAKANLRDACAYAYKNEMKSTSADEADLFAILEMLEYHGYIFDKDIGITEADLTVKMWGCLLEKLFRQTALRCKCCEFAGDSSETTDSPGFKVDLRVVRDTLLRRNKEADAGNMEMARMDASVIKTCSYKTKLLIESKCVLDRLVRASPHWAMDVAVPALQIIENKAVLLSMRLVAPGLYVAVKEVAATIPGRVSYVKDFRQAIHLLFKFKRASFDVAKVYLQGMKTILLREHNWNEPKLSFQGKTTARSEENDKVMYDVLLDEASGHILKLSEGAIKYVGPLSTPVAQEIVIDANVVEAEDLLEDAADEDEEEESIDLTSSRGWTAGEAYIDSRLSGSGEGFASLNSRLIMNNGRYACPLDYFLFFLPVDHFYSIIHSTNLHARNLDHWEDITFHEYLMRIALLTAMTVVRHGDRKAYWRQGQSFFL</sequence>
<proteinExistence type="predicted"/>
<evidence type="ECO:0000313" key="2">
    <source>
        <dbReference type="EMBL" id="RCH99989.1"/>
    </source>
</evidence>
<protein>
    <recommendedName>
        <fullName evidence="1">PiggyBac transposable element-derived protein domain-containing protein</fullName>
    </recommendedName>
</protein>
<name>A0A367KD17_RHIAZ</name>
<dbReference type="OrthoDB" id="2286142at2759"/>
<dbReference type="AlphaFoldDB" id="A0A367KD17"/>
<dbReference type="EMBL" id="PJQL01000087">
    <property type="protein sequence ID" value="RCH99989.1"/>
    <property type="molecule type" value="Genomic_DNA"/>
</dbReference>
<dbReference type="Proteomes" id="UP000252139">
    <property type="component" value="Unassembled WGS sequence"/>
</dbReference>
<evidence type="ECO:0000259" key="1">
    <source>
        <dbReference type="Pfam" id="PF13843"/>
    </source>
</evidence>
<gene>
    <name evidence="2" type="ORF">CU097_014460</name>
</gene>
<organism evidence="2 3">
    <name type="scientific">Rhizopus azygosporus</name>
    <name type="common">Rhizopus microsporus var. azygosporus</name>
    <dbReference type="NCBI Taxonomy" id="86630"/>
    <lineage>
        <taxon>Eukaryota</taxon>
        <taxon>Fungi</taxon>
        <taxon>Fungi incertae sedis</taxon>
        <taxon>Mucoromycota</taxon>
        <taxon>Mucoromycotina</taxon>
        <taxon>Mucoromycetes</taxon>
        <taxon>Mucorales</taxon>
        <taxon>Mucorineae</taxon>
        <taxon>Rhizopodaceae</taxon>
        <taxon>Rhizopus</taxon>
    </lineage>
</organism>